<evidence type="ECO:0000259" key="6">
    <source>
        <dbReference type="PROSITE" id="PS51786"/>
    </source>
</evidence>
<dbReference type="GO" id="GO:0005524">
    <property type="term" value="F:ATP binding"/>
    <property type="evidence" value="ECO:0007669"/>
    <property type="project" value="UniProtKB-KW"/>
</dbReference>
<dbReference type="SUPFAM" id="SSF52540">
    <property type="entry name" value="P-loop containing nucleoside triphosphate hydrolases"/>
    <property type="match status" value="1"/>
</dbReference>
<dbReference type="InterPro" id="IPR027065">
    <property type="entry name" value="Lon_Prtase"/>
</dbReference>
<dbReference type="Gene3D" id="1.10.8.60">
    <property type="match status" value="1"/>
</dbReference>
<dbReference type="GO" id="GO:0004252">
    <property type="term" value="F:serine-type endopeptidase activity"/>
    <property type="evidence" value="ECO:0007669"/>
    <property type="project" value="UniProtKB-EC"/>
</dbReference>
<dbReference type="InterPro" id="IPR020568">
    <property type="entry name" value="Ribosomal_Su5_D2-typ_SF"/>
</dbReference>
<keyword evidence="1 7" id="KW-0645">Protease</keyword>
<evidence type="ECO:0000256" key="1">
    <source>
        <dbReference type="ARBA" id="ARBA00022670"/>
    </source>
</evidence>
<dbReference type="SUPFAM" id="SSF54211">
    <property type="entry name" value="Ribosomal protein S5 domain 2-like"/>
    <property type="match status" value="1"/>
</dbReference>
<evidence type="ECO:0000256" key="3">
    <source>
        <dbReference type="ARBA" id="ARBA00022801"/>
    </source>
</evidence>
<keyword evidence="3 7" id="KW-0378">Hydrolase</keyword>
<dbReference type="EC" id="3.4.21.53" evidence="7"/>
<dbReference type="InterPro" id="IPR014721">
    <property type="entry name" value="Ribsml_uS5_D2-typ_fold_subgr"/>
</dbReference>
<dbReference type="PRINTS" id="PR00830">
    <property type="entry name" value="ENDOLAPTASE"/>
</dbReference>
<dbReference type="PROSITE" id="PS51786">
    <property type="entry name" value="LON_PROTEOLYTIC"/>
    <property type="match status" value="1"/>
</dbReference>
<dbReference type="Pfam" id="PF22667">
    <property type="entry name" value="Lon_lid"/>
    <property type="match status" value="1"/>
</dbReference>
<proteinExistence type="predicted"/>
<reference evidence="7" key="1">
    <citation type="submission" date="2019-08" db="EMBL/GenBank/DDBJ databases">
        <authorList>
            <person name="Kucharzyk K."/>
            <person name="Murdoch R.W."/>
            <person name="Higgins S."/>
            <person name="Loffler F."/>
        </authorList>
    </citation>
    <scope>NUCLEOTIDE SEQUENCE</scope>
</reference>
<keyword evidence="4" id="KW-0720">Serine protease</keyword>
<dbReference type="GO" id="GO:0006508">
    <property type="term" value="P:proteolysis"/>
    <property type="evidence" value="ECO:0007669"/>
    <property type="project" value="UniProtKB-KW"/>
</dbReference>
<dbReference type="AlphaFoldDB" id="A0A645BVH1"/>
<dbReference type="InterPro" id="IPR054594">
    <property type="entry name" value="Lon_lid"/>
</dbReference>
<dbReference type="InterPro" id="IPR008269">
    <property type="entry name" value="Lon_proteolytic"/>
</dbReference>
<name>A0A645BVH1_9ZZZZ</name>
<keyword evidence="2" id="KW-0547">Nucleotide-binding</keyword>
<dbReference type="GO" id="GO:0030163">
    <property type="term" value="P:protein catabolic process"/>
    <property type="evidence" value="ECO:0007669"/>
    <property type="project" value="InterPro"/>
</dbReference>
<feature type="domain" description="Lon proteolytic" evidence="6">
    <location>
        <begin position="70"/>
        <end position="251"/>
    </location>
</feature>
<evidence type="ECO:0000256" key="5">
    <source>
        <dbReference type="ARBA" id="ARBA00022840"/>
    </source>
</evidence>
<keyword evidence="5" id="KW-0067">ATP-binding</keyword>
<dbReference type="EMBL" id="VSSQ01020702">
    <property type="protein sequence ID" value="MPM65764.1"/>
    <property type="molecule type" value="Genomic_DNA"/>
</dbReference>
<accession>A0A645BVH1</accession>
<evidence type="ECO:0000313" key="7">
    <source>
        <dbReference type="EMBL" id="MPM65764.1"/>
    </source>
</evidence>
<sequence>MAAIDEIIDYYTREAGVRHLEQSIAAVCRKLARKIVEGEIDAAGRTTVQPALVRECLGPRRYLIDEAAHAPAVGSATGMAWTAVGGEILTVESLILPGKGDLKLTGRLGEVMRESAEAAFSLLKSRAGGYGIAEDIFEKHNFHIHVPDGATPKDGPSAGITITAALYSLLTGRQTRPALAMTGEVNLRGQVTAIGGLKEKVIAALRSGIQTVVIPEENVKDIEEIPDMVRSKLEFKPVADVDTALAVIFGPGGQAV</sequence>
<dbReference type="PANTHER" id="PTHR10046">
    <property type="entry name" value="ATP DEPENDENT LON PROTEASE FAMILY MEMBER"/>
    <property type="match status" value="1"/>
</dbReference>
<evidence type="ECO:0000256" key="2">
    <source>
        <dbReference type="ARBA" id="ARBA00022741"/>
    </source>
</evidence>
<comment type="caution">
    <text evidence="7">The sequence shown here is derived from an EMBL/GenBank/DDBJ whole genome shotgun (WGS) entry which is preliminary data.</text>
</comment>
<dbReference type="InterPro" id="IPR027417">
    <property type="entry name" value="P-loop_NTPase"/>
</dbReference>
<protein>
    <submittedName>
        <fullName evidence="7">Lon protease</fullName>
        <ecNumber evidence="7">3.4.21.53</ecNumber>
    </submittedName>
</protein>
<dbReference type="InterPro" id="IPR008268">
    <property type="entry name" value="Peptidase_S16_AS"/>
</dbReference>
<dbReference type="GO" id="GO:0004176">
    <property type="term" value="F:ATP-dependent peptidase activity"/>
    <property type="evidence" value="ECO:0007669"/>
    <property type="project" value="InterPro"/>
</dbReference>
<evidence type="ECO:0000256" key="4">
    <source>
        <dbReference type="ARBA" id="ARBA00022825"/>
    </source>
</evidence>
<organism evidence="7">
    <name type="scientific">bioreactor metagenome</name>
    <dbReference type="NCBI Taxonomy" id="1076179"/>
    <lineage>
        <taxon>unclassified sequences</taxon>
        <taxon>metagenomes</taxon>
        <taxon>ecological metagenomes</taxon>
    </lineage>
</organism>
<dbReference type="Pfam" id="PF05362">
    <property type="entry name" value="Lon_C"/>
    <property type="match status" value="1"/>
</dbReference>
<dbReference type="Gene3D" id="3.30.230.10">
    <property type="match status" value="1"/>
</dbReference>
<dbReference type="PROSITE" id="PS01046">
    <property type="entry name" value="LON_SER"/>
    <property type="match status" value="1"/>
</dbReference>
<gene>
    <name evidence="7" type="primary">lon_24</name>
    <name evidence="7" type="ORF">SDC9_112665</name>
</gene>